<accession>A0A0E9XMU6</accession>
<reference evidence="1" key="2">
    <citation type="journal article" date="2015" name="Fish Shellfish Immunol.">
        <title>Early steps in the European eel (Anguilla anguilla)-Vibrio vulnificus interaction in the gills: Role of the RtxA13 toxin.</title>
        <authorList>
            <person name="Callol A."/>
            <person name="Pajuelo D."/>
            <person name="Ebbesson L."/>
            <person name="Teles M."/>
            <person name="MacKenzie S."/>
            <person name="Amaro C."/>
        </authorList>
    </citation>
    <scope>NUCLEOTIDE SEQUENCE</scope>
</reference>
<organism evidence="1">
    <name type="scientific">Anguilla anguilla</name>
    <name type="common">European freshwater eel</name>
    <name type="synonym">Muraena anguilla</name>
    <dbReference type="NCBI Taxonomy" id="7936"/>
    <lineage>
        <taxon>Eukaryota</taxon>
        <taxon>Metazoa</taxon>
        <taxon>Chordata</taxon>
        <taxon>Craniata</taxon>
        <taxon>Vertebrata</taxon>
        <taxon>Euteleostomi</taxon>
        <taxon>Actinopterygii</taxon>
        <taxon>Neopterygii</taxon>
        <taxon>Teleostei</taxon>
        <taxon>Anguilliformes</taxon>
        <taxon>Anguillidae</taxon>
        <taxon>Anguilla</taxon>
    </lineage>
</organism>
<name>A0A0E9XMU6_ANGAN</name>
<reference evidence="1" key="1">
    <citation type="submission" date="2014-11" db="EMBL/GenBank/DDBJ databases">
        <authorList>
            <person name="Amaro Gonzalez C."/>
        </authorList>
    </citation>
    <scope>NUCLEOTIDE SEQUENCE</scope>
</reference>
<sequence>MQTQMWLKCILTEETCRAQGIKVIHQRALPVPNQIQHTEHTHTVTLVHGWNIKDKTCVTLLCDADFSIWKKKNL</sequence>
<proteinExistence type="predicted"/>
<protein>
    <submittedName>
        <fullName evidence="1">Uncharacterized protein</fullName>
    </submittedName>
</protein>
<dbReference type="EMBL" id="GBXM01004525">
    <property type="protein sequence ID" value="JAI04053.1"/>
    <property type="molecule type" value="Transcribed_RNA"/>
</dbReference>
<dbReference type="AlphaFoldDB" id="A0A0E9XMU6"/>
<evidence type="ECO:0000313" key="1">
    <source>
        <dbReference type="EMBL" id="JAI04053.1"/>
    </source>
</evidence>